<evidence type="ECO:0008006" key="4">
    <source>
        <dbReference type="Google" id="ProtNLM"/>
    </source>
</evidence>
<organism evidence="2 3">
    <name type="scientific">Porites evermanni</name>
    <dbReference type="NCBI Taxonomy" id="104178"/>
    <lineage>
        <taxon>Eukaryota</taxon>
        <taxon>Metazoa</taxon>
        <taxon>Cnidaria</taxon>
        <taxon>Anthozoa</taxon>
        <taxon>Hexacorallia</taxon>
        <taxon>Scleractinia</taxon>
        <taxon>Fungiina</taxon>
        <taxon>Poritidae</taxon>
        <taxon>Porites</taxon>
    </lineage>
</organism>
<evidence type="ECO:0000256" key="1">
    <source>
        <dbReference type="SAM" id="MobiDB-lite"/>
    </source>
</evidence>
<comment type="caution">
    <text evidence="2">The sequence shown here is derived from an EMBL/GenBank/DDBJ whole genome shotgun (WGS) entry which is preliminary data.</text>
</comment>
<protein>
    <recommendedName>
        <fullName evidence="4">Peptidase aspartic putative domain-containing protein</fullName>
    </recommendedName>
</protein>
<feature type="region of interest" description="Disordered" evidence="1">
    <location>
        <begin position="169"/>
        <end position="188"/>
    </location>
</feature>
<evidence type="ECO:0000313" key="2">
    <source>
        <dbReference type="EMBL" id="CAH3151615.1"/>
    </source>
</evidence>
<keyword evidence="3" id="KW-1185">Reference proteome</keyword>
<name>A0ABN8PVK5_9CNID</name>
<reference evidence="2 3" key="1">
    <citation type="submission" date="2022-05" db="EMBL/GenBank/DDBJ databases">
        <authorList>
            <consortium name="Genoscope - CEA"/>
            <person name="William W."/>
        </authorList>
    </citation>
    <scope>NUCLEOTIDE SEQUENCE [LARGE SCALE GENOMIC DNA]</scope>
</reference>
<dbReference type="Proteomes" id="UP001159427">
    <property type="component" value="Unassembled WGS sequence"/>
</dbReference>
<accession>A0ABN8PVK5</accession>
<sequence length="380" mass="42566">MQNWFDPSKESQAAKWTKQEKAMACLRASLSPASRAVYKYSLGLSAEDMAKLHLIINARGEYYGSSIGLSGERQKFLRLLQNEDESIGSWETRMRSQASQCEYDISLTSLCQTQFIAGLTSETLRVKLIGKGHRHRDAAQTKVKLREVVKIGKSFEATTFANQLMRTARSTQPEQVNVTNKSTRENQTSAPPTPLCFWCHGSHPSPRQHHCPAFSKRCNKWGILDHFARACKGGTRKQVGNGQQSNFVDDDADEEAFIAECKATRRPAKKFFAHLHLVHDGKSKIVRAQIDSASTCNTIPSNLLSQLFLNLKVSETKSRICTYGSQTMRPKRLQTIDFLVVDVPGDKPPLLSGKNAQALDYLKIYADQTNAIEDEILQTP</sequence>
<proteinExistence type="predicted"/>
<gene>
    <name evidence="2" type="ORF">PEVE_00000468</name>
</gene>
<dbReference type="EMBL" id="CALNXI010001015">
    <property type="protein sequence ID" value="CAH3151615.1"/>
    <property type="molecule type" value="Genomic_DNA"/>
</dbReference>
<evidence type="ECO:0000313" key="3">
    <source>
        <dbReference type="Proteomes" id="UP001159427"/>
    </source>
</evidence>